<sequence length="130" mass="14879">MDVITNYKQLTLVIAKQDFKKMTIKNQKDGLKGVIKIMLDNFKNSVDANDLEDLDLFNLITQPVLSNPQGHSRRYQPDILIWDREIEDKWAVMFTFGNSLDTGLYYSFASNSAANSDEHVDFEVAPKDSD</sequence>
<dbReference type="AlphaFoldDB" id="A0A433EQE1"/>
<evidence type="ECO:0000313" key="2">
    <source>
        <dbReference type="Proteomes" id="UP000274545"/>
    </source>
</evidence>
<name>A0A433EQE1_9MOLU</name>
<accession>A0A433EQE1</accession>
<protein>
    <submittedName>
        <fullName evidence="1">Uncharacterized protein</fullName>
    </submittedName>
</protein>
<comment type="caution">
    <text evidence="1">The sequence shown here is derived from an EMBL/GenBank/DDBJ whole genome shotgun (WGS) entry which is preliminary data.</text>
</comment>
<dbReference type="EMBL" id="RAHC01000006">
    <property type="protein sequence ID" value="RUP76655.1"/>
    <property type="molecule type" value="Genomic_DNA"/>
</dbReference>
<dbReference type="Proteomes" id="UP000274545">
    <property type="component" value="Unassembled WGS sequence"/>
</dbReference>
<organism evidence="1 2">
    <name type="scientific">Spiroplasma poulsonii</name>
    <dbReference type="NCBI Taxonomy" id="2138"/>
    <lineage>
        <taxon>Bacteria</taxon>
        <taxon>Bacillati</taxon>
        <taxon>Mycoplasmatota</taxon>
        <taxon>Mollicutes</taxon>
        <taxon>Entomoplasmatales</taxon>
        <taxon>Spiroplasmataceae</taxon>
        <taxon>Spiroplasma</taxon>
    </lineage>
</organism>
<evidence type="ECO:0000313" key="1">
    <source>
        <dbReference type="EMBL" id="RUP76655.1"/>
    </source>
</evidence>
<gene>
    <name evidence="1" type="ORF">D6D54_05600</name>
</gene>
<reference evidence="1 2" key="1">
    <citation type="journal article" date="2019" name="Genome Biol. Evol.">
        <title>Toxin and genome evolution in a Drosophila defensive symbiosis.</title>
        <authorList>
            <person name="Ballinger M.J."/>
            <person name="Gawryluk R.M."/>
            <person name="Perlman S.J."/>
        </authorList>
    </citation>
    <scope>NUCLEOTIDE SEQUENCE [LARGE SCALE GENOMIC DNA]</scope>
    <source>
        <strain evidence="2">sNeo</strain>
    </source>
</reference>
<dbReference type="RefSeq" id="WP_127093029.1">
    <property type="nucleotide sequence ID" value="NZ_RAHC01000006.1"/>
</dbReference>
<proteinExistence type="predicted"/>